<dbReference type="PANTHER" id="PTHR33397">
    <property type="entry name" value="UPF0331 PROTEIN YUTE"/>
    <property type="match status" value="1"/>
</dbReference>
<evidence type="ECO:0000256" key="3">
    <source>
        <dbReference type="ARBA" id="ARBA00022801"/>
    </source>
</evidence>
<accession>A0ABU9LNI9</accession>
<sequence>MYFIDSKKITKNLVYMDSLLQTFETTTDWKQDTVHELAAARIANVLIEAVIDVGNTLIDGFIMRDPGSYDDIIDILVDEKVVTPDMEAPLKALISHRRVLVRDILEVDIDALLATMNEVLPNLKQFKPSVEKFVERESGIVVTAFIPEGD</sequence>
<dbReference type="InterPro" id="IPR008201">
    <property type="entry name" value="HepT-like"/>
</dbReference>
<dbReference type="Gene3D" id="1.20.120.580">
    <property type="entry name" value="bsu32300-like"/>
    <property type="match status" value="1"/>
</dbReference>
<evidence type="ECO:0000313" key="5">
    <source>
        <dbReference type="EMBL" id="MEL5988417.1"/>
    </source>
</evidence>
<dbReference type="PANTHER" id="PTHR33397:SF5">
    <property type="entry name" value="RNASE YUTE-RELATED"/>
    <property type="match status" value="1"/>
</dbReference>
<evidence type="ECO:0000256" key="2">
    <source>
        <dbReference type="ARBA" id="ARBA00022722"/>
    </source>
</evidence>
<dbReference type="InterPro" id="IPR052379">
    <property type="entry name" value="Type_VII_TA_RNase"/>
</dbReference>
<keyword evidence="3" id="KW-0378">Hydrolase</keyword>
<gene>
    <name evidence="5" type="ORF">AAF454_08350</name>
</gene>
<dbReference type="EMBL" id="JBCEWA010000005">
    <property type="protein sequence ID" value="MEL5988417.1"/>
    <property type="molecule type" value="Genomic_DNA"/>
</dbReference>
<protein>
    <submittedName>
        <fullName evidence="5">DUF86 domain-containing protein</fullName>
    </submittedName>
</protein>
<proteinExistence type="inferred from homology"/>
<keyword evidence="2" id="KW-0540">Nuclease</keyword>
<dbReference type="RefSeq" id="WP_087680036.1">
    <property type="nucleotide sequence ID" value="NZ_CP147847.1"/>
</dbReference>
<evidence type="ECO:0000313" key="6">
    <source>
        <dbReference type="Proteomes" id="UP001398420"/>
    </source>
</evidence>
<keyword evidence="6" id="KW-1185">Reference proteome</keyword>
<comment type="similarity">
    <text evidence="4">Belongs to the HepT RNase toxin family.</text>
</comment>
<dbReference type="Pfam" id="PF01934">
    <property type="entry name" value="HepT-like"/>
    <property type="match status" value="1"/>
</dbReference>
<reference evidence="5 6" key="1">
    <citation type="submission" date="2024-04" db="EMBL/GenBank/DDBJ databases">
        <authorList>
            <person name="Wu Y.S."/>
            <person name="Zhang L."/>
        </authorList>
    </citation>
    <scope>NUCLEOTIDE SEQUENCE [LARGE SCALE GENOMIC DNA]</scope>
    <source>
        <strain evidence="5 6">KG-01</strain>
    </source>
</reference>
<dbReference type="Proteomes" id="UP001398420">
    <property type="component" value="Unassembled WGS sequence"/>
</dbReference>
<evidence type="ECO:0000256" key="1">
    <source>
        <dbReference type="ARBA" id="ARBA00022649"/>
    </source>
</evidence>
<dbReference type="InterPro" id="IPR037038">
    <property type="entry name" value="HepT-like_sf"/>
</dbReference>
<keyword evidence="1" id="KW-1277">Toxin-antitoxin system</keyword>
<evidence type="ECO:0000256" key="4">
    <source>
        <dbReference type="ARBA" id="ARBA00024207"/>
    </source>
</evidence>
<comment type="caution">
    <text evidence="5">The sequence shown here is derived from an EMBL/GenBank/DDBJ whole genome shotgun (WGS) entry which is preliminary data.</text>
</comment>
<name>A0ABU9LNI9_9BACL</name>
<organism evidence="5 6">
    <name type="scientific">Kurthia gibsonii</name>
    <dbReference type="NCBI Taxonomy" id="33946"/>
    <lineage>
        <taxon>Bacteria</taxon>
        <taxon>Bacillati</taxon>
        <taxon>Bacillota</taxon>
        <taxon>Bacilli</taxon>
        <taxon>Bacillales</taxon>
        <taxon>Caryophanaceae</taxon>
        <taxon>Kurthia</taxon>
    </lineage>
</organism>